<dbReference type="SUPFAM" id="SSF56672">
    <property type="entry name" value="DNA/RNA polymerases"/>
    <property type="match status" value="1"/>
</dbReference>
<organism evidence="4 5">
    <name type="scientific">Austropuccinia psidii MF-1</name>
    <dbReference type="NCBI Taxonomy" id="1389203"/>
    <lineage>
        <taxon>Eukaryota</taxon>
        <taxon>Fungi</taxon>
        <taxon>Dikarya</taxon>
        <taxon>Basidiomycota</taxon>
        <taxon>Pucciniomycotina</taxon>
        <taxon>Pucciniomycetes</taxon>
        <taxon>Pucciniales</taxon>
        <taxon>Sphaerophragmiaceae</taxon>
        <taxon>Austropuccinia</taxon>
    </lineage>
</organism>
<dbReference type="AlphaFoldDB" id="A0A9Q3CLF7"/>
<feature type="region of interest" description="Disordered" evidence="1">
    <location>
        <begin position="111"/>
        <end position="160"/>
    </location>
</feature>
<dbReference type="Pfam" id="PF25597">
    <property type="entry name" value="SH3_retrovirus"/>
    <property type="match status" value="1"/>
</dbReference>
<feature type="domain" description="Retroviral polymerase SH3-like" evidence="3">
    <location>
        <begin position="23"/>
        <end position="80"/>
    </location>
</feature>
<evidence type="ECO:0008006" key="6">
    <source>
        <dbReference type="Google" id="ProtNLM"/>
    </source>
</evidence>
<evidence type="ECO:0000259" key="3">
    <source>
        <dbReference type="Pfam" id="PF25597"/>
    </source>
</evidence>
<accession>A0A9Q3CLF7</accession>
<sequence length="479" mass="54232">MEKARWLILTSKLPSCYWAEAVIVYTPRHQRKWRLAPVGDIGIVLGFSNDSAYRILKIKDKKVYTSRHIVFFKNDFPSLERNPESDNAFPGPSWNKFSEDQHEEYFYCNEEPEELEPGHPNNSEIESESESESSEDMKPRSKKRIKVIGPGNPTLINSNIDKANPLPYSRGPAAHLTHSDPNTYKESLNSFNSDLWANAISKELNNMITLNVWEETSIEKGYKLVGTTWVFKTKKNKNHEIIEYKARLCAQGFSQTHGVDFSKTFALTERLNSLHTLISHAASEGLKFEQLDIKSAFLNAPLEEDVYLSIPQGLDRNKRTDSCVLYLDNKNLIWLFLHVDDIGIFGKNLTKVKTAITSEFSTKMMGLADLILGIKITHHPNSITLSQSHYIDSLLGLYGISECKPIATPLIPNSQLKEASDLDQVAFLSLNINYCSTIGSLSYLSTATRPNLSFLVSTVSQFLESPGIHPWKEFIHVLK</sequence>
<gene>
    <name evidence="4" type="ORF">O181_024798</name>
</gene>
<dbReference type="Proteomes" id="UP000765509">
    <property type="component" value="Unassembled WGS sequence"/>
</dbReference>
<dbReference type="InterPro" id="IPR057670">
    <property type="entry name" value="SH3_retrovirus"/>
</dbReference>
<protein>
    <recommendedName>
        <fullName evidence="6">Reverse transcriptase Ty1/copia-type domain-containing protein</fullName>
    </recommendedName>
</protein>
<dbReference type="InterPro" id="IPR043502">
    <property type="entry name" value="DNA/RNA_pol_sf"/>
</dbReference>
<dbReference type="OrthoDB" id="3344688at2759"/>
<feature type="domain" description="Reverse transcriptase Ty1/copia-type" evidence="2">
    <location>
        <begin position="330"/>
        <end position="411"/>
    </location>
</feature>
<evidence type="ECO:0000259" key="2">
    <source>
        <dbReference type="Pfam" id="PF07727"/>
    </source>
</evidence>
<feature type="domain" description="Reverse transcriptase Ty1/copia-type" evidence="2">
    <location>
        <begin position="211"/>
        <end position="323"/>
    </location>
</feature>
<dbReference type="InterPro" id="IPR013103">
    <property type="entry name" value="RVT_2"/>
</dbReference>
<dbReference type="EMBL" id="AVOT02007996">
    <property type="protein sequence ID" value="MBW0485083.1"/>
    <property type="molecule type" value="Genomic_DNA"/>
</dbReference>
<name>A0A9Q3CLF7_9BASI</name>
<dbReference type="Pfam" id="PF07727">
    <property type="entry name" value="RVT_2"/>
    <property type="match status" value="2"/>
</dbReference>
<keyword evidence="5" id="KW-1185">Reference proteome</keyword>
<evidence type="ECO:0000313" key="4">
    <source>
        <dbReference type="EMBL" id="MBW0485083.1"/>
    </source>
</evidence>
<comment type="caution">
    <text evidence="4">The sequence shown here is derived from an EMBL/GenBank/DDBJ whole genome shotgun (WGS) entry which is preliminary data.</text>
</comment>
<proteinExistence type="predicted"/>
<evidence type="ECO:0000256" key="1">
    <source>
        <dbReference type="SAM" id="MobiDB-lite"/>
    </source>
</evidence>
<evidence type="ECO:0000313" key="5">
    <source>
        <dbReference type="Proteomes" id="UP000765509"/>
    </source>
</evidence>
<reference evidence="4" key="1">
    <citation type="submission" date="2021-03" db="EMBL/GenBank/DDBJ databases">
        <title>Draft genome sequence of rust myrtle Austropuccinia psidii MF-1, a brazilian biotype.</title>
        <authorList>
            <person name="Quecine M.C."/>
            <person name="Pachon D.M.R."/>
            <person name="Bonatelli M.L."/>
            <person name="Correr F.H."/>
            <person name="Franceschini L.M."/>
            <person name="Leite T.F."/>
            <person name="Margarido G.R.A."/>
            <person name="Almeida C.A."/>
            <person name="Ferrarezi J.A."/>
            <person name="Labate C.A."/>
        </authorList>
    </citation>
    <scope>NUCLEOTIDE SEQUENCE</scope>
    <source>
        <strain evidence="4">MF-1</strain>
    </source>
</reference>
<feature type="compositionally biased region" description="Acidic residues" evidence="1">
    <location>
        <begin position="125"/>
        <end position="134"/>
    </location>
</feature>